<name>A0A9Q0M9X5_BLOTA</name>
<dbReference type="EMBL" id="JAPWDV010000001">
    <property type="protein sequence ID" value="KAJ6221812.1"/>
    <property type="molecule type" value="Genomic_DNA"/>
</dbReference>
<organism evidence="1 2">
    <name type="scientific">Blomia tropicalis</name>
    <name type="common">Mite</name>
    <dbReference type="NCBI Taxonomy" id="40697"/>
    <lineage>
        <taxon>Eukaryota</taxon>
        <taxon>Metazoa</taxon>
        <taxon>Ecdysozoa</taxon>
        <taxon>Arthropoda</taxon>
        <taxon>Chelicerata</taxon>
        <taxon>Arachnida</taxon>
        <taxon>Acari</taxon>
        <taxon>Acariformes</taxon>
        <taxon>Sarcoptiformes</taxon>
        <taxon>Astigmata</taxon>
        <taxon>Glycyphagoidea</taxon>
        <taxon>Echimyopodidae</taxon>
        <taxon>Blomia</taxon>
    </lineage>
</organism>
<keyword evidence="2" id="KW-1185">Reference proteome</keyword>
<evidence type="ECO:0000313" key="2">
    <source>
        <dbReference type="Proteomes" id="UP001142055"/>
    </source>
</evidence>
<dbReference type="AlphaFoldDB" id="A0A9Q0M9X5"/>
<sequence>MSTKIADNCFFNRTWLDDPSDDYCSVIAGINQQREPTKVERLLRSLYQRLSLQDEEDRREMSQCFINDTKSIDNNCQQWDTLLAKNCSNWIPSTKQEERNYQYLKQLIDDIDLSQICLYTLEWVADYGHRCNIVTGKRSAQNDRDRQQQMVFNELNQRDNRDRKWMEFCFYRSVKQMNKTPQSSIGNNHNNIYNLETCESLKNGTIQWRTITNARRNRLLQLLDNLSEQWNYCVKPINQKKESCQEILLKSN</sequence>
<dbReference type="Proteomes" id="UP001142055">
    <property type="component" value="Chromosome 1"/>
</dbReference>
<gene>
    <name evidence="1" type="ORF">RDWZM_000357</name>
</gene>
<reference evidence="1" key="1">
    <citation type="submission" date="2022-12" db="EMBL/GenBank/DDBJ databases">
        <title>Genome assemblies of Blomia tropicalis.</title>
        <authorList>
            <person name="Cui Y."/>
        </authorList>
    </citation>
    <scope>NUCLEOTIDE SEQUENCE</scope>
    <source>
        <tissue evidence="1">Adult mites</tissue>
    </source>
</reference>
<protein>
    <submittedName>
        <fullName evidence="1">Uncharacterized protein</fullName>
    </submittedName>
</protein>
<comment type="caution">
    <text evidence="1">The sequence shown here is derived from an EMBL/GenBank/DDBJ whole genome shotgun (WGS) entry which is preliminary data.</text>
</comment>
<proteinExistence type="predicted"/>
<evidence type="ECO:0000313" key="1">
    <source>
        <dbReference type="EMBL" id="KAJ6221812.1"/>
    </source>
</evidence>
<accession>A0A9Q0M9X5</accession>